<keyword evidence="1" id="KW-0472">Membrane</keyword>
<keyword evidence="1" id="KW-0812">Transmembrane</keyword>
<sequence>MTANRSIFAIIKSPLTLLFLGGMAIGLGGMAFYAFSTSPYKAVCIAPTSYYTIVDDNNATLARGIYRSYRDDMFNGHSTYIGSISHFKDGKLEGRPTAVNREVRFGVDFSGKRIQLTVESQHRKLGDQSSDRDIRDYIFPQILPGEVATSTLYLLDNRVLASGTETVARIACTN</sequence>
<dbReference type="RefSeq" id="WP_347796155.1">
    <property type="nucleotide sequence ID" value="NZ_JAYMYY010000006.1"/>
</dbReference>
<evidence type="ECO:0000256" key="1">
    <source>
        <dbReference type="SAM" id="Phobius"/>
    </source>
</evidence>
<evidence type="ECO:0000313" key="3">
    <source>
        <dbReference type="Proteomes" id="UP001444146"/>
    </source>
</evidence>
<proteinExistence type="predicted"/>
<comment type="caution">
    <text evidence="2">The sequence shown here is derived from an EMBL/GenBank/DDBJ whole genome shotgun (WGS) entry which is preliminary data.</text>
</comment>
<organism evidence="2 3">
    <name type="scientific">Pseudocitrobacter cyperus</name>
    <dbReference type="NCBI Taxonomy" id="3112843"/>
    <lineage>
        <taxon>Bacteria</taxon>
        <taxon>Pseudomonadati</taxon>
        <taxon>Pseudomonadota</taxon>
        <taxon>Gammaproteobacteria</taxon>
        <taxon>Enterobacterales</taxon>
        <taxon>Enterobacteriaceae</taxon>
        <taxon>Pseudocitrobacter</taxon>
    </lineage>
</organism>
<dbReference type="Proteomes" id="UP001444146">
    <property type="component" value="Unassembled WGS sequence"/>
</dbReference>
<feature type="transmembrane region" description="Helical" evidence="1">
    <location>
        <begin position="15"/>
        <end position="35"/>
    </location>
</feature>
<accession>A0ABV0HN59</accession>
<gene>
    <name evidence="2" type="ORF">VSR74_18955</name>
</gene>
<dbReference type="EMBL" id="JAYMYY010000006">
    <property type="protein sequence ID" value="MEO3991885.1"/>
    <property type="molecule type" value="Genomic_DNA"/>
</dbReference>
<reference evidence="2 3" key="1">
    <citation type="submission" date="2024-01" db="EMBL/GenBank/DDBJ databases">
        <title>Pseudocitrobacter sp. Endophytic strain Cyp-38L.</title>
        <authorList>
            <person name="Amer M.A."/>
            <person name="Hamed S.M."/>
        </authorList>
    </citation>
    <scope>NUCLEOTIDE SEQUENCE [LARGE SCALE GENOMIC DNA]</scope>
    <source>
        <strain evidence="2 3">Cyp38S</strain>
    </source>
</reference>
<keyword evidence="3" id="KW-1185">Reference proteome</keyword>
<evidence type="ECO:0000313" key="2">
    <source>
        <dbReference type="EMBL" id="MEO3991885.1"/>
    </source>
</evidence>
<keyword evidence="1" id="KW-1133">Transmembrane helix</keyword>
<protein>
    <recommendedName>
        <fullName evidence="4">FidL-like membrane protein</fullName>
    </recommendedName>
</protein>
<name>A0ABV0HN59_9ENTR</name>
<evidence type="ECO:0008006" key="4">
    <source>
        <dbReference type="Google" id="ProtNLM"/>
    </source>
</evidence>